<evidence type="ECO:0000313" key="3">
    <source>
        <dbReference type="EMBL" id="GGB13297.1"/>
    </source>
</evidence>
<keyword evidence="4" id="KW-1185">Reference proteome</keyword>
<dbReference type="Pfam" id="PF13505">
    <property type="entry name" value="OMP_b-brl"/>
    <property type="match status" value="1"/>
</dbReference>
<proteinExistence type="predicted"/>
<organism evidence="3 4">
    <name type="scientific">Brucella endophytica</name>
    <dbReference type="NCBI Taxonomy" id="1963359"/>
    <lineage>
        <taxon>Bacteria</taxon>
        <taxon>Pseudomonadati</taxon>
        <taxon>Pseudomonadota</taxon>
        <taxon>Alphaproteobacteria</taxon>
        <taxon>Hyphomicrobiales</taxon>
        <taxon>Brucellaceae</taxon>
        <taxon>Brucella/Ochrobactrum group</taxon>
        <taxon>Brucella</taxon>
    </lineage>
</organism>
<dbReference type="InterPro" id="IPR027385">
    <property type="entry name" value="Beta-barrel_OMP"/>
</dbReference>
<evidence type="ECO:0000313" key="4">
    <source>
        <dbReference type="Proteomes" id="UP000646478"/>
    </source>
</evidence>
<dbReference type="Gene3D" id="2.40.160.20">
    <property type="match status" value="1"/>
</dbReference>
<dbReference type="AlphaFoldDB" id="A0A916STT7"/>
<evidence type="ECO:0000259" key="2">
    <source>
        <dbReference type="Pfam" id="PF13505"/>
    </source>
</evidence>
<evidence type="ECO:0000256" key="1">
    <source>
        <dbReference type="ARBA" id="ARBA00022729"/>
    </source>
</evidence>
<dbReference type="EMBL" id="BMHH01000047">
    <property type="protein sequence ID" value="GGB13297.1"/>
    <property type="molecule type" value="Genomic_DNA"/>
</dbReference>
<dbReference type="InterPro" id="IPR011250">
    <property type="entry name" value="OMP/PagP_B-barrel"/>
</dbReference>
<name>A0A916STT7_9HYPH</name>
<comment type="caution">
    <text evidence="3">The sequence shown here is derived from an EMBL/GenBank/DDBJ whole genome shotgun (WGS) entry which is preliminary data.</text>
</comment>
<dbReference type="Proteomes" id="UP000646478">
    <property type="component" value="Unassembled WGS sequence"/>
</dbReference>
<gene>
    <name evidence="3" type="ORF">GCM10011491_46260</name>
</gene>
<feature type="domain" description="Outer membrane protein beta-barrel" evidence="2">
    <location>
        <begin position="12"/>
        <end position="140"/>
    </location>
</feature>
<dbReference type="SUPFAM" id="SSF56925">
    <property type="entry name" value="OMPA-like"/>
    <property type="match status" value="1"/>
</dbReference>
<protein>
    <recommendedName>
        <fullName evidence="2">Outer membrane protein beta-barrel domain-containing protein</fullName>
    </recommendedName>
</protein>
<sequence>MSGGRILLNGVDKSDSSFTGNVGVGYMLAPNVYAKASYRYFGEHEYSGWAGFDGDPYDQDLKVTAHGVFVGAGYIHDLSDKLYVDASAEIGAAFLRSKATQGINLFPDEPGVFPSKTKTNFAAGVGLGLGYRLTESLDLNRALPYI</sequence>
<reference evidence="3" key="2">
    <citation type="submission" date="2020-09" db="EMBL/GenBank/DDBJ databases">
        <authorList>
            <person name="Sun Q."/>
            <person name="Zhou Y."/>
        </authorList>
    </citation>
    <scope>NUCLEOTIDE SEQUENCE</scope>
    <source>
        <strain evidence="3">CGMCC 1.15082</strain>
    </source>
</reference>
<dbReference type="RefSeq" id="WP_188826529.1">
    <property type="nucleotide sequence ID" value="NZ_BMHH01000047.1"/>
</dbReference>
<reference evidence="3" key="1">
    <citation type="journal article" date="2014" name="Int. J. Syst. Evol. Microbiol.">
        <title>Complete genome sequence of Corynebacterium casei LMG S-19264T (=DSM 44701T), isolated from a smear-ripened cheese.</title>
        <authorList>
            <consortium name="US DOE Joint Genome Institute (JGI-PGF)"/>
            <person name="Walter F."/>
            <person name="Albersmeier A."/>
            <person name="Kalinowski J."/>
            <person name="Ruckert C."/>
        </authorList>
    </citation>
    <scope>NUCLEOTIDE SEQUENCE</scope>
    <source>
        <strain evidence="3">CGMCC 1.15082</strain>
    </source>
</reference>
<keyword evidence="1" id="KW-0732">Signal</keyword>
<accession>A0A916STT7</accession>